<feature type="compositionally biased region" description="Polar residues" evidence="3">
    <location>
        <begin position="313"/>
        <end position="322"/>
    </location>
</feature>
<evidence type="ECO:0000259" key="4">
    <source>
        <dbReference type="PROSITE" id="PS51667"/>
    </source>
</evidence>
<feature type="region of interest" description="Disordered" evidence="3">
    <location>
        <begin position="153"/>
        <end position="181"/>
    </location>
</feature>
<comment type="caution">
    <text evidence="2">Lacks conserved residue(s) required for the propagation of feature annotation.</text>
</comment>
<dbReference type="Proteomes" id="UP001179952">
    <property type="component" value="Unassembled WGS sequence"/>
</dbReference>
<dbReference type="PROSITE" id="PS51667">
    <property type="entry name" value="WRC"/>
    <property type="match status" value="2"/>
</dbReference>
<organism evidence="5 6">
    <name type="scientific">Acorus gramineus</name>
    <name type="common">Dwarf sweet flag</name>
    <dbReference type="NCBI Taxonomy" id="55184"/>
    <lineage>
        <taxon>Eukaryota</taxon>
        <taxon>Viridiplantae</taxon>
        <taxon>Streptophyta</taxon>
        <taxon>Embryophyta</taxon>
        <taxon>Tracheophyta</taxon>
        <taxon>Spermatophyta</taxon>
        <taxon>Magnoliopsida</taxon>
        <taxon>Liliopsida</taxon>
        <taxon>Acoraceae</taxon>
        <taxon>Acorus</taxon>
    </lineage>
</organism>
<evidence type="ECO:0000313" key="6">
    <source>
        <dbReference type="Proteomes" id="UP001179952"/>
    </source>
</evidence>
<feature type="region of interest" description="Disordered" evidence="3">
    <location>
        <begin position="300"/>
        <end position="332"/>
    </location>
</feature>
<keyword evidence="6" id="KW-1185">Reference proteome</keyword>
<comment type="caution">
    <text evidence="5">The sequence shown here is derived from an EMBL/GenBank/DDBJ whole genome shotgun (WGS) entry which is preliminary data.</text>
</comment>
<accession>A0AAV9BDU3</accession>
<dbReference type="AlphaFoldDB" id="A0AAV9BDU3"/>
<evidence type="ECO:0000313" key="5">
    <source>
        <dbReference type="EMBL" id="KAK1274561.1"/>
    </source>
</evidence>
<feature type="domain" description="WRC" evidence="4">
    <location>
        <begin position="8"/>
        <end position="54"/>
    </location>
</feature>
<evidence type="ECO:0000256" key="1">
    <source>
        <dbReference type="ARBA" id="ARBA00023242"/>
    </source>
</evidence>
<evidence type="ECO:0000256" key="2">
    <source>
        <dbReference type="PROSITE-ProRule" id="PRU01002"/>
    </source>
</evidence>
<reference evidence="5" key="2">
    <citation type="submission" date="2023-06" db="EMBL/GenBank/DDBJ databases">
        <authorList>
            <person name="Ma L."/>
            <person name="Liu K.-W."/>
            <person name="Li Z."/>
            <person name="Hsiao Y.-Y."/>
            <person name="Qi Y."/>
            <person name="Fu T."/>
            <person name="Tang G."/>
            <person name="Zhang D."/>
            <person name="Sun W.-H."/>
            <person name="Liu D.-K."/>
            <person name="Li Y."/>
            <person name="Chen G.-Z."/>
            <person name="Liu X.-D."/>
            <person name="Liao X.-Y."/>
            <person name="Jiang Y.-T."/>
            <person name="Yu X."/>
            <person name="Hao Y."/>
            <person name="Huang J."/>
            <person name="Zhao X.-W."/>
            <person name="Ke S."/>
            <person name="Chen Y.-Y."/>
            <person name="Wu W.-L."/>
            <person name="Hsu J.-L."/>
            <person name="Lin Y.-F."/>
            <person name="Huang M.-D."/>
            <person name="Li C.-Y."/>
            <person name="Huang L."/>
            <person name="Wang Z.-W."/>
            <person name="Zhao X."/>
            <person name="Zhong W.-Y."/>
            <person name="Peng D.-H."/>
            <person name="Ahmad S."/>
            <person name="Lan S."/>
            <person name="Zhang J.-S."/>
            <person name="Tsai W.-C."/>
            <person name="Van De Peer Y."/>
            <person name="Liu Z.-J."/>
        </authorList>
    </citation>
    <scope>NUCLEOTIDE SEQUENCE</scope>
    <source>
        <strain evidence="5">SCP</strain>
        <tissue evidence="5">Leaves</tissue>
    </source>
</reference>
<reference evidence="5" key="1">
    <citation type="journal article" date="2023" name="Nat. Commun.">
        <title>Diploid and tetraploid genomes of Acorus and the evolution of monocots.</title>
        <authorList>
            <person name="Ma L."/>
            <person name="Liu K.W."/>
            <person name="Li Z."/>
            <person name="Hsiao Y.Y."/>
            <person name="Qi Y."/>
            <person name="Fu T."/>
            <person name="Tang G.D."/>
            <person name="Zhang D."/>
            <person name="Sun W.H."/>
            <person name="Liu D.K."/>
            <person name="Li Y."/>
            <person name="Chen G.Z."/>
            <person name="Liu X.D."/>
            <person name="Liao X.Y."/>
            <person name="Jiang Y.T."/>
            <person name="Yu X."/>
            <person name="Hao Y."/>
            <person name="Huang J."/>
            <person name="Zhao X.W."/>
            <person name="Ke S."/>
            <person name="Chen Y.Y."/>
            <person name="Wu W.L."/>
            <person name="Hsu J.L."/>
            <person name="Lin Y.F."/>
            <person name="Huang M.D."/>
            <person name="Li C.Y."/>
            <person name="Huang L."/>
            <person name="Wang Z.W."/>
            <person name="Zhao X."/>
            <person name="Zhong W.Y."/>
            <person name="Peng D.H."/>
            <person name="Ahmad S."/>
            <person name="Lan S."/>
            <person name="Zhang J.S."/>
            <person name="Tsai W.C."/>
            <person name="Van de Peer Y."/>
            <person name="Liu Z.J."/>
        </authorList>
    </citation>
    <scope>NUCLEOTIDE SEQUENCE</scope>
    <source>
        <strain evidence="5">SCP</strain>
    </source>
</reference>
<keyword evidence="1" id="KW-0539">Nucleus</keyword>
<name>A0AAV9BDU3_ACOGR</name>
<feature type="compositionally biased region" description="Polar residues" evidence="3">
    <location>
        <begin position="59"/>
        <end position="69"/>
    </location>
</feature>
<evidence type="ECO:0000256" key="3">
    <source>
        <dbReference type="SAM" id="MobiDB-lite"/>
    </source>
</evidence>
<feature type="region of interest" description="Disordered" evidence="3">
    <location>
        <begin position="51"/>
        <end position="71"/>
    </location>
</feature>
<dbReference type="Pfam" id="PF08879">
    <property type="entry name" value="WRC"/>
    <property type="match status" value="2"/>
</dbReference>
<dbReference type="EMBL" id="JAUJYN010000004">
    <property type="protein sequence ID" value="KAK1274561.1"/>
    <property type="molecule type" value="Genomic_DNA"/>
</dbReference>
<sequence>MELAEAEAAIDNRCVKNNGGRSWRCKNYRMPGKCLCEKHYLSMVRYQGRDLALPPPSTPSDGGSVNGQNCPPDDQRCVKTNGGKFWRCKNDRLPGKNFCGRHSFRGGQPREPAPLPQIPTSVAPVGRVSVKVGTDDGEAVIVPEDDWPMERVERPRVSRRRKVAAEGSESPAAPKRRSKLRVSRKKVRKGLDGIPDGALVAEMGGPDLVRVLDEEANVAGISGADGDLGVEGMAMENGASGGVDFYGLEGGRGLEGIMHDPSVSAGMVGRFDDAFSSLETMPPSVEATTTWQIQHIRPYTHQNSSPAPPGGPTLTSCVTSASLHPGDSYIDP</sequence>
<dbReference type="InterPro" id="IPR014977">
    <property type="entry name" value="WRC_dom"/>
</dbReference>
<protein>
    <recommendedName>
        <fullName evidence="4">WRC domain-containing protein</fullName>
    </recommendedName>
</protein>
<gene>
    <name evidence="5" type="ORF">QJS04_geneDACA017304</name>
</gene>
<proteinExistence type="predicted"/>
<feature type="domain" description="WRC" evidence="4">
    <location>
        <begin position="71"/>
        <end position="116"/>
    </location>
</feature>